<keyword evidence="3" id="KW-1185">Reference proteome</keyword>
<accession>A0A4R3LDB1</accession>
<gene>
    <name evidence="2" type="ORF">EDC25_11311</name>
</gene>
<dbReference type="OrthoDB" id="1441538at2"/>
<comment type="caution">
    <text evidence="2">The sequence shown here is derived from an EMBL/GenBank/DDBJ whole genome shotgun (WGS) entry which is preliminary data.</text>
</comment>
<proteinExistence type="predicted"/>
<protein>
    <submittedName>
        <fullName evidence="2">Uncharacterized protein</fullName>
    </submittedName>
</protein>
<evidence type="ECO:0000313" key="3">
    <source>
        <dbReference type="Proteomes" id="UP000294599"/>
    </source>
</evidence>
<organism evidence="2 3">
    <name type="scientific">Pseudofulvimonas gallinarii</name>
    <dbReference type="NCBI Taxonomy" id="634155"/>
    <lineage>
        <taxon>Bacteria</taxon>
        <taxon>Pseudomonadati</taxon>
        <taxon>Pseudomonadota</taxon>
        <taxon>Gammaproteobacteria</taxon>
        <taxon>Lysobacterales</taxon>
        <taxon>Rhodanobacteraceae</taxon>
        <taxon>Pseudofulvimonas</taxon>
    </lineage>
</organism>
<evidence type="ECO:0000313" key="2">
    <source>
        <dbReference type="EMBL" id="TCS97338.1"/>
    </source>
</evidence>
<evidence type="ECO:0000256" key="1">
    <source>
        <dbReference type="SAM" id="MobiDB-lite"/>
    </source>
</evidence>
<dbReference type="AlphaFoldDB" id="A0A4R3LDB1"/>
<reference evidence="2 3" key="1">
    <citation type="submission" date="2019-03" db="EMBL/GenBank/DDBJ databases">
        <title>Genomic Encyclopedia of Type Strains, Phase IV (KMG-IV): sequencing the most valuable type-strain genomes for metagenomic binning, comparative biology and taxonomic classification.</title>
        <authorList>
            <person name="Goeker M."/>
        </authorList>
    </citation>
    <scope>NUCLEOTIDE SEQUENCE [LARGE SCALE GENOMIC DNA]</scope>
    <source>
        <strain evidence="2 3">DSM 21944</strain>
    </source>
</reference>
<dbReference type="RefSeq" id="WP_123521146.1">
    <property type="nucleotide sequence ID" value="NZ_JBHLWF010000085.1"/>
</dbReference>
<dbReference type="EMBL" id="SMAF01000013">
    <property type="protein sequence ID" value="TCS97338.1"/>
    <property type="molecule type" value="Genomic_DNA"/>
</dbReference>
<sequence length="186" mass="19614">MTREASPVGEDANTDTTPESDADAPARTIIGFLRSIGIVVREGDVSDDAFLPGLRIETGELVVDLAKLRWPGDLLHEAGHVAVTPANERARLTDDVDGQVAAAHAGEVEATAWAYAATVALGLSPSVLFHAGGYRGKSQALILTYSMGVYPGAHGLAQAGMTRVGEAARQEGVEPYPHMIKWLRGD</sequence>
<dbReference type="Proteomes" id="UP000294599">
    <property type="component" value="Unassembled WGS sequence"/>
</dbReference>
<feature type="region of interest" description="Disordered" evidence="1">
    <location>
        <begin position="1"/>
        <end position="23"/>
    </location>
</feature>
<name>A0A4R3LDB1_9GAMM</name>